<accession>A0ABT1DBG1</accession>
<keyword evidence="2" id="KW-1185">Reference proteome</keyword>
<evidence type="ECO:0000313" key="2">
    <source>
        <dbReference type="Proteomes" id="UP001523392"/>
    </source>
</evidence>
<evidence type="ECO:0000313" key="1">
    <source>
        <dbReference type="EMBL" id="MCO6419277.1"/>
    </source>
</evidence>
<feature type="non-terminal residue" evidence="1">
    <location>
        <position position="81"/>
    </location>
</feature>
<reference evidence="1 2" key="1">
    <citation type="submission" date="2021-12" db="EMBL/GenBank/DDBJ databases">
        <title>Siccirubricoccus leaddurans sp. nov., a high concentration Zn2+ tolerance bacterium.</title>
        <authorList>
            <person name="Cao Y."/>
        </authorList>
    </citation>
    <scope>NUCLEOTIDE SEQUENCE [LARGE SCALE GENOMIC DNA]</scope>
    <source>
        <strain evidence="1 2">KC 17139</strain>
    </source>
</reference>
<name>A0ABT1DBG1_9PROT</name>
<comment type="caution">
    <text evidence="1">The sequence shown here is derived from an EMBL/GenBank/DDBJ whole genome shotgun (WGS) entry which is preliminary data.</text>
</comment>
<protein>
    <submittedName>
        <fullName evidence="1">Uncharacterized protein</fullName>
    </submittedName>
</protein>
<dbReference type="RefSeq" id="WP_252955894.1">
    <property type="nucleotide sequence ID" value="NZ_JAFIRR010000184.1"/>
</dbReference>
<dbReference type="EMBL" id="JAFIRR010000184">
    <property type="protein sequence ID" value="MCO6419277.1"/>
    <property type="molecule type" value="Genomic_DNA"/>
</dbReference>
<organism evidence="1 2">
    <name type="scientific">Siccirubricoccus soli</name>
    <dbReference type="NCBI Taxonomy" id="2899147"/>
    <lineage>
        <taxon>Bacteria</taxon>
        <taxon>Pseudomonadati</taxon>
        <taxon>Pseudomonadota</taxon>
        <taxon>Alphaproteobacteria</taxon>
        <taxon>Acetobacterales</taxon>
        <taxon>Roseomonadaceae</taxon>
        <taxon>Siccirubricoccus</taxon>
    </lineage>
</organism>
<dbReference type="Proteomes" id="UP001523392">
    <property type="component" value="Unassembled WGS sequence"/>
</dbReference>
<sequence>MNHLFRALEFAEETVAAGEGSMGARAAAAQSPGLFRAPAFGRRQALLSWLAAPDLPTAIRAGLAAPATVPALPALLAAWRT</sequence>
<proteinExistence type="predicted"/>
<gene>
    <name evidence="1" type="ORF">JYK14_24405</name>
</gene>